<accession>A0A2K0US91</accession>
<feature type="repeat" description="ANK" evidence="3">
    <location>
        <begin position="662"/>
        <end position="694"/>
    </location>
</feature>
<dbReference type="Gene3D" id="1.25.40.20">
    <property type="entry name" value="Ankyrin repeat-containing domain"/>
    <property type="match status" value="9"/>
</dbReference>
<dbReference type="STRING" id="42673.A0A2K0US91"/>
<feature type="repeat" description="ANK" evidence="3">
    <location>
        <begin position="795"/>
        <end position="828"/>
    </location>
</feature>
<dbReference type="PROSITE" id="PS50088">
    <property type="entry name" value="ANK_REPEAT"/>
    <property type="match status" value="17"/>
</dbReference>
<evidence type="ECO:0000313" key="5">
    <source>
        <dbReference type="Proteomes" id="UP000236664"/>
    </source>
</evidence>
<dbReference type="PROSITE" id="PS50297">
    <property type="entry name" value="ANK_REP_REGION"/>
    <property type="match status" value="17"/>
</dbReference>
<name>A0A2K0US91_GIBNY</name>
<feature type="repeat" description="ANK" evidence="3">
    <location>
        <begin position="727"/>
        <end position="749"/>
    </location>
</feature>
<feature type="repeat" description="ANK" evidence="3">
    <location>
        <begin position="629"/>
        <end position="661"/>
    </location>
</feature>
<feature type="repeat" description="ANK" evidence="3">
    <location>
        <begin position="1169"/>
        <end position="1191"/>
    </location>
</feature>
<feature type="repeat" description="ANK" evidence="3">
    <location>
        <begin position="1101"/>
        <end position="1134"/>
    </location>
</feature>
<dbReference type="SMART" id="SM00248">
    <property type="entry name" value="ANK"/>
    <property type="match status" value="18"/>
</dbReference>
<dbReference type="PANTHER" id="PTHR24188">
    <property type="entry name" value="ANKYRIN REPEAT PROTEIN"/>
    <property type="match status" value="1"/>
</dbReference>
<dbReference type="Pfam" id="PF00023">
    <property type="entry name" value="Ank"/>
    <property type="match status" value="3"/>
</dbReference>
<organism evidence="4 5">
    <name type="scientific">Gibberella nygamai</name>
    <name type="common">Bean root rot disease fungus</name>
    <name type="synonym">Fusarium nygamai</name>
    <dbReference type="NCBI Taxonomy" id="42673"/>
    <lineage>
        <taxon>Eukaryota</taxon>
        <taxon>Fungi</taxon>
        <taxon>Dikarya</taxon>
        <taxon>Ascomycota</taxon>
        <taxon>Pezizomycotina</taxon>
        <taxon>Sordariomycetes</taxon>
        <taxon>Hypocreomycetidae</taxon>
        <taxon>Hypocreales</taxon>
        <taxon>Nectriaceae</taxon>
        <taxon>Fusarium</taxon>
        <taxon>Fusarium fujikuroi species complex</taxon>
    </lineage>
</organism>
<evidence type="ECO:0000256" key="2">
    <source>
        <dbReference type="ARBA" id="ARBA00023043"/>
    </source>
</evidence>
<dbReference type="InterPro" id="IPR002110">
    <property type="entry name" value="Ankyrin_rpt"/>
</dbReference>
<keyword evidence="2 3" id="KW-0040">ANK repeat</keyword>
<feature type="repeat" description="ANK" evidence="3">
    <location>
        <begin position="596"/>
        <end position="628"/>
    </location>
</feature>
<evidence type="ECO:0000256" key="3">
    <source>
        <dbReference type="PROSITE-ProRule" id="PRU00023"/>
    </source>
</evidence>
<feature type="repeat" description="ANK" evidence="3">
    <location>
        <begin position="1033"/>
        <end position="1066"/>
    </location>
</feature>
<protein>
    <submittedName>
        <fullName evidence="4">Uncharacterized protein</fullName>
    </submittedName>
</protein>
<keyword evidence="1" id="KW-0677">Repeat</keyword>
<reference evidence="4 5" key="1">
    <citation type="submission" date="2017-06" db="EMBL/GenBank/DDBJ databases">
        <title>Genome of Fusarium nygamai isolate CS10214.</title>
        <authorList>
            <person name="Gardiner D.M."/>
            <person name="Obanor F."/>
            <person name="Kazan K."/>
        </authorList>
    </citation>
    <scope>NUCLEOTIDE SEQUENCE [LARGE SCALE GENOMIC DNA]</scope>
    <source>
        <strain evidence="4 5">CS10214</strain>
    </source>
</reference>
<feature type="repeat" description="ANK" evidence="3">
    <location>
        <begin position="897"/>
        <end position="930"/>
    </location>
</feature>
<feature type="repeat" description="ANK" evidence="3">
    <location>
        <begin position="761"/>
        <end position="794"/>
    </location>
</feature>
<dbReference type="EMBL" id="MTQA01000370">
    <property type="protein sequence ID" value="PNP60634.1"/>
    <property type="molecule type" value="Genomic_DNA"/>
</dbReference>
<feature type="repeat" description="ANK" evidence="3">
    <location>
        <begin position="999"/>
        <end position="1032"/>
    </location>
</feature>
<dbReference type="Pfam" id="PF12796">
    <property type="entry name" value="Ank_2"/>
    <property type="match status" value="5"/>
</dbReference>
<keyword evidence="5" id="KW-1185">Reference proteome</keyword>
<dbReference type="InterPro" id="IPR036770">
    <property type="entry name" value="Ankyrin_rpt-contain_sf"/>
</dbReference>
<dbReference type="SUPFAM" id="SSF48403">
    <property type="entry name" value="Ankyrin repeat"/>
    <property type="match status" value="2"/>
</dbReference>
<feature type="repeat" description="ANK" evidence="3">
    <location>
        <begin position="1067"/>
        <end position="1100"/>
    </location>
</feature>
<evidence type="ECO:0000313" key="4">
    <source>
        <dbReference type="EMBL" id="PNP60634.1"/>
    </source>
</evidence>
<gene>
    <name evidence="4" type="ORF">FNYG_14637</name>
</gene>
<evidence type="ECO:0000256" key="1">
    <source>
        <dbReference type="ARBA" id="ARBA00022737"/>
    </source>
</evidence>
<feature type="repeat" description="ANK" evidence="3">
    <location>
        <begin position="931"/>
        <end position="952"/>
    </location>
</feature>
<comment type="caution">
    <text evidence="4">The sequence shown here is derived from an EMBL/GenBank/DDBJ whole genome shotgun (WGS) entry which is preliminary data.</text>
</comment>
<sequence>MVSLCGFVVQFIGLRGMHWSASIAQLGAVLVMTSLRAWVRRGLAKPPQCQLLSSGFELDWFAMTLGDLESAPWLHPSEAEGKRHSRPCWDWRIVTGGGPAMYKPFQKKRQQTSEPEDPDTPSKAHRVMTIRRDLGELADWRGPASAESIALARSIEVTMDALFDSRTGKFTWTLKACGGELINFRLERHRNKNWKAYSDEIEAALSLWLYSVSEQEQDHQQEQRKQAAQRTLHKDDAWLRATGSPAKRSLRLLGAYTQGLYRDLQWWMSDGASRVIGVHAAEPDATKIEVESHRIVGSGNRTTDLPSTYRIWQPSQTTGHDTTNPHVEEGKAANALLATESYSPLKLLYAQDMFSAFMWATAKTLTKPIEGGADIRPDEISSDNAWQSFTLLNGQLSKMAQDIQSTGLGSIEDIYHSIIPPLSVEHKLPQADAIIELARQHAKRHEQLGHWKEAADAYLWLFRTAKTFPEQSGIAAKATAVLMEYLRLVTSAIQLREAQQEESDLQRLKELKKTLEKELKSGVPWILSRLMKLYQDQGRPWKCDFVQEDTSVGEDEYDWGEVFNFTELHRLAQSNEPWRLVEKLEKEENVNPKDIHDWTPLHYAAAKGFAGVTKQLLQRQADVNARDLLEWTPLHYACQRGETSILQNLLREGAYINAQGRDGVAPLHCAAMNGNQSVVVSLLEAGAAIDILDAPGNTPLLWAAYKGHKDVVKYLWPDTNKKLRDNSGRTALHLAATAGMEEVVRLLIDELGADKKAKNNAGRTPLHLAAASGHWDVVRLLVHEQGADKEAKDDYGQTLLHLAAGHGKEDVVRLLIDELGADKEAKNKDGQTPLHLAAASGHWDVVRLLVHEQGADKEAKDGYGQTPLHIAAASGHWDVVRLLVHEQGADKEAKDGYGRTPLHLAAGNGKEDIVRLLIDELGADKEAKNDYGQTPLHLAVWDGYEDVVRLLVHELGADKEAKHKDGQTPLHLAVWNGYEDVVRLLVHELGADKEAKDNAGQTPLHLAAGYWKEDIVRLLIDELGADKEAKDDYGQTLLHLAAGHGKEDIVRLLIDELGADKEAKNKDGQTPLHLAAGNGKEDIVRLLVHELGADKEAKDNAGQTPLHLAAGYGKEDIVRLLIDELGADKEAKNNAGRTPLHLAAASGHWDVVRLLVHEQGADKEAKDNAGQTPLHLAAGNGKEDIVRLLIDELGADNDGQTPLHLAAYPTAGDDVELS</sequence>
<feature type="repeat" description="ANK" evidence="3">
    <location>
        <begin position="829"/>
        <end position="862"/>
    </location>
</feature>
<dbReference type="Pfam" id="PF13637">
    <property type="entry name" value="Ank_4"/>
    <property type="match status" value="1"/>
</dbReference>
<dbReference type="AlphaFoldDB" id="A0A2K0US91"/>
<proteinExistence type="predicted"/>
<dbReference type="Proteomes" id="UP000236664">
    <property type="component" value="Unassembled WGS sequence"/>
</dbReference>
<feature type="repeat" description="ANK" evidence="3">
    <location>
        <begin position="965"/>
        <end position="998"/>
    </location>
</feature>
<dbReference type="OrthoDB" id="194358at2759"/>
<feature type="repeat" description="ANK" evidence="3">
    <location>
        <begin position="1135"/>
        <end position="1168"/>
    </location>
</feature>
<feature type="repeat" description="ANK" evidence="3">
    <location>
        <begin position="863"/>
        <end position="896"/>
    </location>
</feature>
<dbReference type="PANTHER" id="PTHR24188:SF29">
    <property type="entry name" value="GH09064P"/>
    <property type="match status" value="1"/>
</dbReference>